<organism evidence="4 5">
    <name type="scientific">Candidatus Thermofonsia Clade 1 bacterium</name>
    <dbReference type="NCBI Taxonomy" id="2364210"/>
    <lineage>
        <taxon>Bacteria</taxon>
        <taxon>Bacillati</taxon>
        <taxon>Chloroflexota</taxon>
        <taxon>Candidatus Thermofontia</taxon>
        <taxon>Candidatus Thermofonsia Clade 1</taxon>
    </lineage>
</organism>
<name>A0A2M8P416_9CHLR</name>
<dbReference type="EMBL" id="PGTK01000001">
    <property type="protein sequence ID" value="PJF32290.1"/>
    <property type="molecule type" value="Genomic_DNA"/>
</dbReference>
<feature type="modified residue" description="4-aspartylphosphate" evidence="2">
    <location>
        <position position="52"/>
    </location>
</feature>
<gene>
    <name evidence="4" type="ORF">CUN51_01285</name>
</gene>
<dbReference type="InterPro" id="IPR050595">
    <property type="entry name" value="Bact_response_regulator"/>
</dbReference>
<dbReference type="PROSITE" id="PS50110">
    <property type="entry name" value="RESPONSE_REGULATORY"/>
    <property type="match status" value="1"/>
</dbReference>
<dbReference type="AlphaFoldDB" id="A0A2M8P416"/>
<comment type="caution">
    <text evidence="4">The sequence shown here is derived from an EMBL/GenBank/DDBJ whole genome shotgun (WGS) entry which is preliminary data.</text>
</comment>
<dbReference type="PANTHER" id="PTHR44591">
    <property type="entry name" value="STRESS RESPONSE REGULATOR PROTEIN 1"/>
    <property type="match status" value="1"/>
</dbReference>
<dbReference type="GO" id="GO:0000160">
    <property type="term" value="P:phosphorelay signal transduction system"/>
    <property type="evidence" value="ECO:0007669"/>
    <property type="project" value="InterPro"/>
</dbReference>
<reference evidence="4 5" key="1">
    <citation type="submission" date="2017-11" db="EMBL/GenBank/DDBJ databases">
        <title>Evolution of Phototrophy in the Chloroflexi Phylum Driven by Horizontal Gene Transfer.</title>
        <authorList>
            <person name="Ward L.M."/>
            <person name="Hemp J."/>
            <person name="Shih P.M."/>
            <person name="Mcglynn S.E."/>
            <person name="Fischer W."/>
        </authorList>
    </citation>
    <scope>NUCLEOTIDE SEQUENCE [LARGE SCALE GENOMIC DNA]</scope>
    <source>
        <strain evidence="4">CP2_2F</strain>
    </source>
</reference>
<dbReference type="PANTHER" id="PTHR44591:SF23">
    <property type="entry name" value="CHEY SUBFAMILY"/>
    <property type="match status" value="1"/>
</dbReference>
<evidence type="ECO:0000259" key="3">
    <source>
        <dbReference type="PROSITE" id="PS50110"/>
    </source>
</evidence>
<protein>
    <recommendedName>
        <fullName evidence="3">Response regulatory domain-containing protein</fullName>
    </recommendedName>
</protein>
<evidence type="ECO:0000256" key="1">
    <source>
        <dbReference type="ARBA" id="ARBA00022553"/>
    </source>
</evidence>
<evidence type="ECO:0000256" key="2">
    <source>
        <dbReference type="PROSITE-ProRule" id="PRU00169"/>
    </source>
</evidence>
<proteinExistence type="predicted"/>
<dbReference type="InterPro" id="IPR001789">
    <property type="entry name" value="Sig_transdc_resp-reg_receiver"/>
</dbReference>
<feature type="domain" description="Response regulatory" evidence="3">
    <location>
        <begin position="3"/>
        <end position="119"/>
    </location>
</feature>
<dbReference type="SMART" id="SM00448">
    <property type="entry name" value="REC"/>
    <property type="match status" value="1"/>
</dbReference>
<dbReference type="InterPro" id="IPR011006">
    <property type="entry name" value="CheY-like_superfamily"/>
</dbReference>
<keyword evidence="1 2" id="KW-0597">Phosphoprotein</keyword>
<dbReference type="Proteomes" id="UP000228921">
    <property type="component" value="Unassembled WGS sequence"/>
</dbReference>
<dbReference type="SUPFAM" id="SSF52172">
    <property type="entry name" value="CheY-like"/>
    <property type="match status" value="1"/>
</dbReference>
<evidence type="ECO:0000313" key="4">
    <source>
        <dbReference type="EMBL" id="PJF32290.1"/>
    </source>
</evidence>
<dbReference type="Pfam" id="PF00072">
    <property type="entry name" value="Response_reg"/>
    <property type="match status" value="1"/>
</dbReference>
<dbReference type="Gene3D" id="3.40.50.2300">
    <property type="match status" value="1"/>
</dbReference>
<accession>A0A2M8P416</accession>
<sequence>MVTLLLIEDDHNAARMVAKVLAPHGFEVHHAPNGLTGLRLARELSPEIILVDMDLPDLEGKVVVSRLRGSAESKHLPIVAFTAECSARAKRLALAFGCDAFISKPIDTRTFPEQLRQIMTQHKEGKTHVGKADSLH</sequence>
<evidence type="ECO:0000313" key="5">
    <source>
        <dbReference type="Proteomes" id="UP000228921"/>
    </source>
</evidence>